<dbReference type="InterPro" id="IPR013871">
    <property type="entry name" value="Cysteine_rich_secretory"/>
</dbReference>
<dbReference type="InterPro" id="IPR035940">
    <property type="entry name" value="CAP_sf"/>
</dbReference>
<dbReference type="SMART" id="SM00198">
    <property type="entry name" value="SCP"/>
    <property type="match status" value="1"/>
</dbReference>
<dbReference type="PROSITE" id="PS51670">
    <property type="entry name" value="SHKT"/>
    <property type="match status" value="1"/>
</dbReference>
<dbReference type="PROSITE" id="PS01009">
    <property type="entry name" value="CRISP_1"/>
    <property type="match status" value="1"/>
</dbReference>
<evidence type="ECO:0000256" key="2">
    <source>
        <dbReference type="ARBA" id="ARBA00023157"/>
    </source>
</evidence>
<reference evidence="5" key="2">
    <citation type="submission" date="2025-09" db="UniProtKB">
        <authorList>
            <consortium name="Ensembl"/>
        </authorList>
    </citation>
    <scope>IDENTIFICATION</scope>
</reference>
<keyword evidence="2 3" id="KW-1015">Disulfide bond</keyword>
<name>A0A8B9S9P2_APTOW</name>
<dbReference type="FunFam" id="1.10.10.740:FF:000001">
    <property type="entry name" value="Cysteine-rich secretory protein 2"/>
    <property type="match status" value="1"/>
</dbReference>
<dbReference type="InterPro" id="IPR018244">
    <property type="entry name" value="Allrgn_V5/Tpx1_CS"/>
</dbReference>
<dbReference type="AlphaFoldDB" id="A0A8B9S9P2"/>
<evidence type="ECO:0000256" key="1">
    <source>
        <dbReference type="ARBA" id="ARBA00009923"/>
    </source>
</evidence>
<protein>
    <submittedName>
        <fullName evidence="5">Cysteine rich secretory protein 2</fullName>
    </submittedName>
</protein>
<comment type="caution">
    <text evidence="3">Lacks conserved residue(s) required for the propagation of feature annotation.</text>
</comment>
<dbReference type="Proteomes" id="UP000694424">
    <property type="component" value="Unplaced"/>
</dbReference>
<dbReference type="Gene3D" id="3.40.33.10">
    <property type="entry name" value="CAP"/>
    <property type="match status" value="1"/>
</dbReference>
<dbReference type="PRINTS" id="PR00837">
    <property type="entry name" value="V5TPXLIKE"/>
</dbReference>
<dbReference type="Pfam" id="PF00188">
    <property type="entry name" value="CAP"/>
    <property type="match status" value="1"/>
</dbReference>
<proteinExistence type="inferred from homology"/>
<dbReference type="FunFam" id="3.40.33.10:FF:000005">
    <property type="entry name" value="Cysteine-rich secretory protein 2"/>
    <property type="match status" value="1"/>
</dbReference>
<dbReference type="CDD" id="cd05383">
    <property type="entry name" value="CAP_CRISP"/>
    <property type="match status" value="1"/>
</dbReference>
<accession>A0A8B9S9P2</accession>
<feature type="disulfide bond" evidence="3">
    <location>
        <begin position="251"/>
        <end position="264"/>
    </location>
</feature>
<dbReference type="InterPro" id="IPR014044">
    <property type="entry name" value="CAP_dom"/>
</dbReference>
<feature type="disulfide bond" evidence="3">
    <location>
        <begin position="242"/>
        <end position="260"/>
    </location>
</feature>
<evidence type="ECO:0000259" key="4">
    <source>
        <dbReference type="PROSITE" id="PS51670"/>
    </source>
</evidence>
<dbReference type="InterPro" id="IPR034117">
    <property type="entry name" value="SCP_CRISP"/>
</dbReference>
<evidence type="ECO:0000256" key="3">
    <source>
        <dbReference type="PROSITE-ProRule" id="PRU01005"/>
    </source>
</evidence>
<dbReference type="Gene3D" id="1.10.10.740">
    <property type="entry name" value="Crisp domain"/>
    <property type="match status" value="1"/>
</dbReference>
<organism evidence="5 6">
    <name type="scientific">Apteryx owenii</name>
    <name type="common">Little spotted kiwi</name>
    <dbReference type="NCBI Taxonomy" id="8824"/>
    <lineage>
        <taxon>Eukaryota</taxon>
        <taxon>Metazoa</taxon>
        <taxon>Chordata</taxon>
        <taxon>Craniata</taxon>
        <taxon>Vertebrata</taxon>
        <taxon>Euteleostomi</taxon>
        <taxon>Archelosauria</taxon>
        <taxon>Archosauria</taxon>
        <taxon>Dinosauria</taxon>
        <taxon>Saurischia</taxon>
        <taxon>Theropoda</taxon>
        <taxon>Coelurosauria</taxon>
        <taxon>Aves</taxon>
        <taxon>Palaeognathae</taxon>
        <taxon>Apterygiformes</taxon>
        <taxon>Apterygidae</taxon>
        <taxon>Apteryx</taxon>
    </lineage>
</organism>
<evidence type="ECO:0000313" key="5">
    <source>
        <dbReference type="Ensembl" id="ENSAOWP00000017304.1"/>
    </source>
</evidence>
<dbReference type="PANTHER" id="PTHR10334">
    <property type="entry name" value="CYSTEINE-RICH SECRETORY PROTEIN-RELATED"/>
    <property type="match status" value="1"/>
</dbReference>
<reference evidence="5" key="1">
    <citation type="submission" date="2025-08" db="UniProtKB">
        <authorList>
            <consortium name="Ensembl"/>
        </authorList>
    </citation>
    <scope>IDENTIFICATION</scope>
</reference>
<keyword evidence="6" id="KW-1185">Reference proteome</keyword>
<dbReference type="Ensembl" id="ENSAOWT00000019633.1">
    <property type="protein sequence ID" value="ENSAOWP00000017304.1"/>
    <property type="gene ID" value="ENSAOWG00000011838.1"/>
</dbReference>
<sequence>MCRKSLVRYLGFGETISLKSGATENLYSQGLPNFKAVDCTHIFTLNPLLAQGYLFDALSTSKADQQKLIVDKHNALRRGVKPSASNMLKMEWSPEIAKNAKAWANQCTLSHSPADMRKINVTCGENLFMSTAPFSWPDVVQDWYDEVKDFSYGTGATSLGAVVGHYTQVVWYRSYKVGCAVAHCPKAKFSCFYVCQYCPAGNRIDSLGKPYKEGNPCGDCPNNCDNGLCTNPCKYVDVYDNCPDLAKSFGCAFNFVKLNCPATCQCKTEIK</sequence>
<dbReference type="InterPro" id="IPR042076">
    <property type="entry name" value="Crisp-like_dom"/>
</dbReference>
<evidence type="ECO:0000313" key="6">
    <source>
        <dbReference type="Proteomes" id="UP000694424"/>
    </source>
</evidence>
<dbReference type="InterPro" id="IPR001283">
    <property type="entry name" value="CRISP-related"/>
</dbReference>
<dbReference type="SUPFAM" id="SSF57546">
    <property type="entry name" value="Crisp domain-like"/>
    <property type="match status" value="1"/>
</dbReference>
<comment type="similarity">
    <text evidence="1">Belongs to the CRISP family.</text>
</comment>
<dbReference type="SUPFAM" id="SSF55797">
    <property type="entry name" value="PR-1-like"/>
    <property type="match status" value="1"/>
</dbReference>
<dbReference type="Pfam" id="PF08562">
    <property type="entry name" value="Crisp"/>
    <property type="match status" value="1"/>
</dbReference>
<feature type="domain" description="ShKT" evidence="4">
    <location>
        <begin position="233"/>
        <end position="266"/>
    </location>
</feature>
<dbReference type="InterPro" id="IPR003582">
    <property type="entry name" value="ShKT_dom"/>
</dbReference>
<dbReference type="GO" id="GO:0005576">
    <property type="term" value="C:extracellular region"/>
    <property type="evidence" value="ECO:0007669"/>
    <property type="project" value="InterPro"/>
</dbReference>